<dbReference type="PANTHER" id="PTHR12776:SF1">
    <property type="entry name" value="KAZRIN"/>
    <property type="match status" value="1"/>
</dbReference>
<keyword evidence="1" id="KW-0175">Coiled coil</keyword>
<feature type="compositionally biased region" description="Polar residues" evidence="2">
    <location>
        <begin position="174"/>
        <end position="187"/>
    </location>
</feature>
<dbReference type="SUPFAM" id="SSF47769">
    <property type="entry name" value="SAM/Pointed domain"/>
    <property type="match status" value="1"/>
</dbReference>
<feature type="compositionally biased region" description="Polar residues" evidence="2">
    <location>
        <begin position="211"/>
        <end position="233"/>
    </location>
</feature>
<feature type="region of interest" description="Disordered" evidence="2">
    <location>
        <begin position="1"/>
        <end position="41"/>
    </location>
</feature>
<feature type="domain" description="Kazrin N-terminal" evidence="4">
    <location>
        <begin position="79"/>
        <end position="124"/>
    </location>
</feature>
<evidence type="ECO:0000313" key="6">
    <source>
        <dbReference type="Proteomes" id="UP001497525"/>
    </source>
</evidence>
<dbReference type="InterPro" id="IPR037614">
    <property type="entry name" value="Kazrin"/>
</dbReference>
<dbReference type="InterPro" id="IPR059089">
    <property type="entry name" value="Kazrin_N"/>
</dbReference>
<dbReference type="Proteomes" id="UP001497525">
    <property type="component" value="Unassembled WGS sequence"/>
</dbReference>
<evidence type="ECO:0000259" key="4">
    <source>
        <dbReference type="Pfam" id="PF25986"/>
    </source>
</evidence>
<sequence>MDSDESYETTSEVFREGETELSSSSSQESVNRNSNEIPELYASTFSGPGAATNANATTADNQIYSLTVKLKEQSLQIQALKEERIGFLEQITSLCSSLEKKESELVEFMQSYEQKANDVAQYMQEVQGLLSQLTTLFPDQLVDSGAAPSDNTEVLAESSLKPTTVAPLTAAPTNGSCTPEVSTNATGQPHVVWDQRGRALLHALSASVATASARNKQTTLPRNSDPSNATHLSNGDVPPRPTSKTIEAGGHQSSLSVHPTTSAPLPHAGTDKTSVTDDLEVTVCHLPPFCWSPEHVLHWLTEYACLPGGCLEAAKRLRIDGKQLTSLTGNKADKLLCLSDAGLRRKFQLALEDLRVHGSPGISRFPGPSHVRPRWVCEVWLRHHLGLSQLIPLFAVRRVDGRLLASLTICKSSSRPQLGNGNGRGQLISSPSEVMVQGNTGIPLPGNPIPIVDNSNKNNNSNSIKSDSKVGGVRMVWRGVSRKEMHRIILGLGRDNSTSSASSGGISGADLQPESKFFLGKREASSLRTGIELLRSFNFNLELLERARFECESTNDNLLVWTNDRVAKWLRDLGLEQFTKGIEGTGLHGAYMVLDPSFDVIRLMKHLHLPASIAVAHKLEENLYSLLKPARLREGVTPKQHSLFRRRSVSRPNRASIMQRSITSTNTFEYSAPTTPITTSPMTDYNSPTTPLFKITDHPVRNGVTIPQPTVLSPLSPSRQDKMNNSAPKITKSTNGFHLASVDSPSKQSFIGTPKREKRKAVTSGGDSGGGTSRLTRVFCRNKQPVQSPDVRRKAAETLPSTPSHAGPESTEDRSSTLVRKSSVKQGNQINNSPVKGKGLLHTASPFHNQQKKSNVVRGGVKPSEAPVVDPFDQDVGRFRMRIMLGQTPRLASLTGSAACTPHVNSHRVPTESKNPSISTSDKMSGCGWQSTQDVGAVNSKLPTPVTAPPASLMRPFSNPGSNSGTSVALSSLSLSSNGDAQMTHPTDRSDTTSEL</sequence>
<feature type="compositionally biased region" description="Basic and acidic residues" evidence="2">
    <location>
        <begin position="986"/>
        <end position="996"/>
    </location>
</feature>
<feature type="compositionally biased region" description="Low complexity" evidence="2">
    <location>
        <begin position="20"/>
        <end position="36"/>
    </location>
</feature>
<feature type="region of interest" description="Disordered" evidence="2">
    <location>
        <begin position="211"/>
        <end position="273"/>
    </location>
</feature>
<feature type="domain" description="SAM" evidence="3">
    <location>
        <begin position="560"/>
        <end position="594"/>
    </location>
</feature>
<organism evidence="5 6">
    <name type="scientific">Calicophoron daubneyi</name>
    <name type="common">Rumen fluke</name>
    <name type="synonym">Paramphistomum daubneyi</name>
    <dbReference type="NCBI Taxonomy" id="300641"/>
    <lineage>
        <taxon>Eukaryota</taxon>
        <taxon>Metazoa</taxon>
        <taxon>Spiralia</taxon>
        <taxon>Lophotrochozoa</taxon>
        <taxon>Platyhelminthes</taxon>
        <taxon>Trematoda</taxon>
        <taxon>Digenea</taxon>
        <taxon>Plagiorchiida</taxon>
        <taxon>Pronocephalata</taxon>
        <taxon>Paramphistomoidea</taxon>
        <taxon>Paramphistomidae</taxon>
        <taxon>Calicophoron</taxon>
    </lineage>
</organism>
<dbReference type="AlphaFoldDB" id="A0AAV2TTS1"/>
<feature type="compositionally biased region" description="Polar residues" evidence="2">
    <location>
        <begin position="912"/>
        <end position="934"/>
    </location>
</feature>
<reference evidence="5" key="1">
    <citation type="submission" date="2024-06" db="EMBL/GenBank/DDBJ databases">
        <authorList>
            <person name="Liu X."/>
            <person name="Lenzi L."/>
            <person name="Haldenby T S."/>
            <person name="Uol C."/>
        </authorList>
    </citation>
    <scope>NUCLEOTIDE SEQUENCE</scope>
</reference>
<comment type="caution">
    <text evidence="5">The sequence shown here is derived from an EMBL/GenBank/DDBJ whole genome shotgun (WGS) entry which is preliminary data.</text>
</comment>
<name>A0AAV2TTS1_CALDB</name>
<dbReference type="Pfam" id="PF25986">
    <property type="entry name" value="Kazrin"/>
    <property type="match status" value="1"/>
</dbReference>
<proteinExistence type="predicted"/>
<accession>A0AAV2TTS1</accession>
<protein>
    <recommendedName>
        <fullName evidence="7">SAM domain-containing protein</fullName>
    </recommendedName>
</protein>
<feature type="compositionally biased region" description="Polar residues" evidence="2">
    <location>
        <begin position="251"/>
        <end position="263"/>
    </location>
</feature>
<dbReference type="InterPro" id="IPR001660">
    <property type="entry name" value="SAM"/>
</dbReference>
<feature type="compositionally biased region" description="Polar residues" evidence="2">
    <location>
        <begin position="816"/>
        <end position="834"/>
    </location>
</feature>
<feature type="region of interest" description="Disordered" evidence="2">
    <location>
        <begin position="902"/>
        <end position="996"/>
    </location>
</feature>
<evidence type="ECO:0000256" key="2">
    <source>
        <dbReference type="SAM" id="MobiDB-lite"/>
    </source>
</evidence>
<evidence type="ECO:0000256" key="1">
    <source>
        <dbReference type="SAM" id="Coils"/>
    </source>
</evidence>
<evidence type="ECO:0000313" key="5">
    <source>
        <dbReference type="EMBL" id="CAL5139981.1"/>
    </source>
</evidence>
<dbReference type="PANTHER" id="PTHR12776">
    <property type="entry name" value="KAZRIN-RELATED"/>
    <property type="match status" value="1"/>
</dbReference>
<dbReference type="InterPro" id="IPR013761">
    <property type="entry name" value="SAM/pointed_sf"/>
</dbReference>
<feature type="region of interest" description="Disordered" evidence="2">
    <location>
        <begin position="165"/>
        <end position="187"/>
    </location>
</feature>
<dbReference type="Pfam" id="PF07647">
    <property type="entry name" value="SAM_2"/>
    <property type="match status" value="1"/>
</dbReference>
<evidence type="ECO:0000259" key="3">
    <source>
        <dbReference type="Pfam" id="PF07647"/>
    </source>
</evidence>
<dbReference type="Gene3D" id="1.10.150.50">
    <property type="entry name" value="Transcription Factor, Ets-1"/>
    <property type="match status" value="2"/>
</dbReference>
<evidence type="ECO:0008006" key="7">
    <source>
        <dbReference type="Google" id="ProtNLM"/>
    </source>
</evidence>
<feature type="compositionally biased region" description="Low complexity" evidence="2">
    <location>
        <begin position="961"/>
        <end position="979"/>
    </location>
</feature>
<feature type="coiled-coil region" evidence="1">
    <location>
        <begin position="63"/>
        <end position="118"/>
    </location>
</feature>
<feature type="compositionally biased region" description="Polar residues" evidence="2">
    <location>
        <begin position="706"/>
        <end position="736"/>
    </location>
</feature>
<feature type="region of interest" description="Disordered" evidence="2">
    <location>
        <begin position="706"/>
        <end position="868"/>
    </location>
</feature>
<dbReference type="EMBL" id="CAXLJL010000689">
    <property type="protein sequence ID" value="CAL5139981.1"/>
    <property type="molecule type" value="Genomic_DNA"/>
</dbReference>
<gene>
    <name evidence="5" type="ORF">CDAUBV1_LOCUS15163</name>
</gene>